<dbReference type="EMBL" id="MK473373">
    <property type="protein sequence ID" value="QBJ04453.1"/>
    <property type="molecule type" value="Genomic_DNA"/>
</dbReference>
<organism evidence="2 3">
    <name type="scientific">Pseudomonas phage Lana</name>
    <dbReference type="NCBI Taxonomy" id="2530172"/>
    <lineage>
        <taxon>Viruses</taxon>
        <taxon>Duplodnaviria</taxon>
        <taxon>Heunggongvirae</taxon>
        <taxon>Uroviricota</taxon>
        <taxon>Caudoviricetes</taxon>
        <taxon>Lanavirus</taxon>
        <taxon>Lanavirus lana</taxon>
    </lineage>
</organism>
<evidence type="ECO:0000313" key="2">
    <source>
        <dbReference type="EMBL" id="QBJ04453.1"/>
    </source>
</evidence>
<keyword evidence="1" id="KW-1133">Transmembrane helix</keyword>
<sequence>MDLLNAYLLSKGLSASAAAFVLTVGPVACLALLGVAWAALKERQALRVARRRRGATRQPLGSQR</sequence>
<feature type="transmembrane region" description="Helical" evidence="1">
    <location>
        <begin position="12"/>
        <end position="40"/>
    </location>
</feature>
<accession>A0A481W687</accession>
<evidence type="ECO:0000313" key="3">
    <source>
        <dbReference type="Proteomes" id="UP000293575"/>
    </source>
</evidence>
<protein>
    <submittedName>
        <fullName evidence="2">Uncharacterized protein</fullName>
    </submittedName>
</protein>
<evidence type="ECO:0000256" key="1">
    <source>
        <dbReference type="SAM" id="Phobius"/>
    </source>
</evidence>
<reference evidence="2" key="1">
    <citation type="submission" date="2019-01" db="EMBL/GenBank/DDBJ databases">
        <authorList>
            <person name="Hylling O."/>
            <person name="Carstens A.B."/>
            <person name="Hansen L.H."/>
        </authorList>
    </citation>
    <scope>NUCLEOTIDE SEQUENCE [LARGE SCALE GENOMIC DNA]</scope>
</reference>
<keyword evidence="1" id="KW-0472">Membrane</keyword>
<dbReference type="GeneID" id="55011887"/>
<name>A0A481W687_9CAUD</name>
<keyword evidence="3" id="KW-1185">Reference proteome</keyword>
<dbReference type="KEGG" id="vg:55011887"/>
<dbReference type="RefSeq" id="YP_009820451.1">
    <property type="nucleotide sequence ID" value="NC_048166.1"/>
</dbReference>
<keyword evidence="1" id="KW-0812">Transmembrane</keyword>
<proteinExistence type="predicted"/>
<dbReference type="Proteomes" id="UP000293575">
    <property type="component" value="Segment"/>
</dbReference>